<dbReference type="EC" id="4.6.1.17" evidence="3"/>
<evidence type="ECO:0000256" key="3">
    <source>
        <dbReference type="ARBA" id="ARBA00012575"/>
    </source>
</evidence>
<proteinExistence type="predicted"/>
<dbReference type="InterPro" id="IPR036522">
    <property type="entry name" value="MoaC_sf"/>
</dbReference>
<dbReference type="PANTHER" id="PTHR22960:SF0">
    <property type="entry name" value="MOLYBDENUM COFACTOR BIOSYNTHESIS PROTEIN 1"/>
    <property type="match status" value="1"/>
</dbReference>
<gene>
    <name evidence="7" type="ORF">METZ01_LOCUS101492</name>
</gene>
<evidence type="ECO:0000259" key="6">
    <source>
        <dbReference type="Pfam" id="PF01967"/>
    </source>
</evidence>
<keyword evidence="5" id="KW-0456">Lyase</keyword>
<keyword evidence="4" id="KW-0501">Molybdenum cofactor biosynthesis</keyword>
<comment type="pathway">
    <text evidence="2">Cofactor biosynthesis; molybdopterin biosynthesis.</text>
</comment>
<accession>A0A381W9G5</accession>
<dbReference type="Pfam" id="PF01967">
    <property type="entry name" value="MoaC"/>
    <property type="match status" value="1"/>
</dbReference>
<dbReference type="EMBL" id="UINC01010978">
    <property type="protein sequence ID" value="SVA48638.1"/>
    <property type="molecule type" value="Genomic_DNA"/>
</dbReference>
<dbReference type="InterPro" id="IPR002820">
    <property type="entry name" value="Mopterin_CF_biosynth-C_dom"/>
</dbReference>
<evidence type="ECO:0000256" key="2">
    <source>
        <dbReference type="ARBA" id="ARBA00005046"/>
    </source>
</evidence>
<dbReference type="UniPathway" id="UPA00344"/>
<dbReference type="SUPFAM" id="SSF55040">
    <property type="entry name" value="Molybdenum cofactor biosynthesis protein C, MoaC"/>
    <property type="match status" value="1"/>
</dbReference>
<evidence type="ECO:0000256" key="1">
    <source>
        <dbReference type="ARBA" id="ARBA00001637"/>
    </source>
</evidence>
<name>A0A381W9G5_9ZZZZ</name>
<dbReference type="InterPro" id="IPR047594">
    <property type="entry name" value="MoaC_bact/euk"/>
</dbReference>
<protein>
    <recommendedName>
        <fullName evidence="3">cyclic pyranopterin monophosphate synthase</fullName>
        <ecNumber evidence="3">4.6.1.17</ecNumber>
    </recommendedName>
</protein>
<dbReference type="Gene3D" id="3.30.70.640">
    <property type="entry name" value="Molybdopterin cofactor biosynthesis C (MoaC) domain"/>
    <property type="match status" value="1"/>
</dbReference>
<dbReference type="GO" id="GO:0006777">
    <property type="term" value="P:Mo-molybdopterin cofactor biosynthetic process"/>
    <property type="evidence" value="ECO:0007669"/>
    <property type="project" value="UniProtKB-KW"/>
</dbReference>
<dbReference type="PANTHER" id="PTHR22960">
    <property type="entry name" value="MOLYBDOPTERIN COFACTOR SYNTHESIS PROTEIN A"/>
    <property type="match status" value="1"/>
</dbReference>
<organism evidence="7">
    <name type="scientific">marine metagenome</name>
    <dbReference type="NCBI Taxonomy" id="408172"/>
    <lineage>
        <taxon>unclassified sequences</taxon>
        <taxon>metagenomes</taxon>
        <taxon>ecological metagenomes</taxon>
    </lineage>
</organism>
<feature type="domain" description="Molybdopterin cofactor biosynthesis C (MoaC)" evidence="6">
    <location>
        <begin position="1"/>
        <end position="135"/>
    </location>
</feature>
<evidence type="ECO:0000313" key="7">
    <source>
        <dbReference type="EMBL" id="SVA48638.1"/>
    </source>
</evidence>
<sequence>MVDVSGKAVTHRTAVAEAMVHLGPELARMLKETGSTKKGPVIQTAVIAGIQGSKRTSDLIPMCHPLPLSAVEVDIQLEGEKARIQVQVKTSNQTGVEMEALTGASVAALTLYDMCKSISKAMIIESVRLLKKTGGKSGEYRADH</sequence>
<evidence type="ECO:0000256" key="5">
    <source>
        <dbReference type="ARBA" id="ARBA00023239"/>
    </source>
</evidence>
<dbReference type="AlphaFoldDB" id="A0A381W9G5"/>
<dbReference type="NCBIfam" id="NF006870">
    <property type="entry name" value="PRK09364.1"/>
    <property type="match status" value="1"/>
</dbReference>
<reference evidence="7" key="1">
    <citation type="submission" date="2018-05" db="EMBL/GenBank/DDBJ databases">
        <authorList>
            <person name="Lanie J.A."/>
            <person name="Ng W.-L."/>
            <person name="Kazmierczak K.M."/>
            <person name="Andrzejewski T.M."/>
            <person name="Davidsen T.M."/>
            <person name="Wayne K.J."/>
            <person name="Tettelin H."/>
            <person name="Glass J.I."/>
            <person name="Rusch D."/>
            <person name="Podicherti R."/>
            <person name="Tsui H.-C.T."/>
            <person name="Winkler M.E."/>
        </authorList>
    </citation>
    <scope>NUCLEOTIDE SEQUENCE</scope>
</reference>
<dbReference type="InterPro" id="IPR050105">
    <property type="entry name" value="MoCo_biosynth_MoaA/MoaC"/>
</dbReference>
<dbReference type="CDD" id="cd01420">
    <property type="entry name" value="MoaC_PE"/>
    <property type="match status" value="1"/>
</dbReference>
<comment type="catalytic activity">
    <reaction evidence="1">
        <text>(8S)-3',8-cyclo-7,8-dihydroguanosine 5'-triphosphate = cyclic pyranopterin phosphate + diphosphate</text>
        <dbReference type="Rhea" id="RHEA:49580"/>
        <dbReference type="ChEBI" id="CHEBI:33019"/>
        <dbReference type="ChEBI" id="CHEBI:59648"/>
        <dbReference type="ChEBI" id="CHEBI:131766"/>
        <dbReference type="EC" id="4.6.1.17"/>
    </reaction>
</comment>
<dbReference type="NCBIfam" id="TIGR00581">
    <property type="entry name" value="moaC"/>
    <property type="match status" value="1"/>
</dbReference>
<dbReference type="InterPro" id="IPR023045">
    <property type="entry name" value="MoaC"/>
</dbReference>
<dbReference type="GO" id="GO:0061799">
    <property type="term" value="F:cyclic pyranopterin monophosphate synthase activity"/>
    <property type="evidence" value="ECO:0007669"/>
    <property type="project" value="UniProtKB-EC"/>
</dbReference>
<dbReference type="GO" id="GO:0061798">
    <property type="term" value="F:GTP 3',8'-cyclase activity"/>
    <property type="evidence" value="ECO:0007669"/>
    <property type="project" value="TreeGrafter"/>
</dbReference>
<evidence type="ECO:0000256" key="4">
    <source>
        <dbReference type="ARBA" id="ARBA00023150"/>
    </source>
</evidence>